<proteinExistence type="predicted"/>
<evidence type="ECO:0000313" key="1">
    <source>
        <dbReference type="EMBL" id="KAH1082801.1"/>
    </source>
</evidence>
<organism evidence="1 2">
    <name type="scientific">Gossypium stocksii</name>
    <dbReference type="NCBI Taxonomy" id="47602"/>
    <lineage>
        <taxon>Eukaryota</taxon>
        <taxon>Viridiplantae</taxon>
        <taxon>Streptophyta</taxon>
        <taxon>Embryophyta</taxon>
        <taxon>Tracheophyta</taxon>
        <taxon>Spermatophyta</taxon>
        <taxon>Magnoliopsida</taxon>
        <taxon>eudicotyledons</taxon>
        <taxon>Gunneridae</taxon>
        <taxon>Pentapetalae</taxon>
        <taxon>rosids</taxon>
        <taxon>malvids</taxon>
        <taxon>Malvales</taxon>
        <taxon>Malvaceae</taxon>
        <taxon>Malvoideae</taxon>
        <taxon>Gossypium</taxon>
    </lineage>
</organism>
<protein>
    <submittedName>
        <fullName evidence="1">Uncharacterized protein</fullName>
    </submittedName>
</protein>
<dbReference type="PANTHER" id="PTHR35046">
    <property type="entry name" value="ZINC KNUCKLE (CCHC-TYPE) FAMILY PROTEIN"/>
    <property type="match status" value="1"/>
</dbReference>
<dbReference type="AlphaFoldDB" id="A0A9D3VHE8"/>
<dbReference type="PANTHER" id="PTHR35046:SF9">
    <property type="entry name" value="RNA-DIRECTED DNA POLYMERASE"/>
    <property type="match status" value="1"/>
</dbReference>
<dbReference type="EMBL" id="JAIQCV010000007">
    <property type="protein sequence ID" value="KAH1082801.1"/>
    <property type="molecule type" value="Genomic_DNA"/>
</dbReference>
<keyword evidence="2" id="KW-1185">Reference proteome</keyword>
<sequence length="103" mass="12214">MFQVPRGGDITSQCPNCRVMVVRPNDKIESEEEKEEELEIPTDKEEELEYPIKKGKILIVKRSLNIQSVEDEQQWENIFHTRCHVQCKVCSMIIDRELHQRCE</sequence>
<comment type="caution">
    <text evidence="1">The sequence shown here is derived from an EMBL/GenBank/DDBJ whole genome shotgun (WGS) entry which is preliminary data.</text>
</comment>
<accession>A0A9D3VHE8</accession>
<name>A0A9D3VHE8_9ROSI</name>
<dbReference type="Proteomes" id="UP000828251">
    <property type="component" value="Unassembled WGS sequence"/>
</dbReference>
<gene>
    <name evidence="1" type="ORF">J1N35_022562</name>
</gene>
<evidence type="ECO:0000313" key="2">
    <source>
        <dbReference type="Proteomes" id="UP000828251"/>
    </source>
</evidence>
<reference evidence="1 2" key="1">
    <citation type="journal article" date="2021" name="Plant Biotechnol. J.">
        <title>Multi-omics assisted identification of the key and species-specific regulatory components of drought-tolerant mechanisms in Gossypium stocksii.</title>
        <authorList>
            <person name="Yu D."/>
            <person name="Ke L."/>
            <person name="Zhang D."/>
            <person name="Wu Y."/>
            <person name="Sun Y."/>
            <person name="Mei J."/>
            <person name="Sun J."/>
            <person name="Sun Y."/>
        </authorList>
    </citation>
    <scope>NUCLEOTIDE SEQUENCE [LARGE SCALE GENOMIC DNA]</scope>
    <source>
        <strain evidence="2">cv. E1</strain>
        <tissue evidence="1">Leaf</tissue>
    </source>
</reference>
<dbReference type="OrthoDB" id="1747743at2759"/>